<proteinExistence type="inferred from homology"/>
<dbReference type="InterPro" id="IPR051325">
    <property type="entry name" value="Nudix_hydrolase_domain"/>
</dbReference>
<evidence type="ECO:0000256" key="2">
    <source>
        <dbReference type="RuleBase" id="RU003476"/>
    </source>
</evidence>
<dbReference type="PANTHER" id="PTHR21340">
    <property type="entry name" value="DIADENOSINE 5,5-P1,P4-TETRAPHOSPHATE PYROPHOSPHOHYDROLASE MUTT"/>
    <property type="match status" value="1"/>
</dbReference>
<evidence type="ECO:0000313" key="4">
    <source>
        <dbReference type="EMBL" id="MBN4066901.1"/>
    </source>
</evidence>
<comment type="similarity">
    <text evidence="2">Belongs to the Nudix hydrolase family.</text>
</comment>
<evidence type="ECO:0000259" key="3">
    <source>
        <dbReference type="PROSITE" id="PS51462"/>
    </source>
</evidence>
<dbReference type="Proteomes" id="UP000722121">
    <property type="component" value="Unassembled WGS sequence"/>
</dbReference>
<sequence>MFKKEESYGVIPLKRLKGEGWAVLVVQHNKGHWAFPKGHAEGDEEAVEAAARELFEETGLVVDEWLPLPPLQESYSFDRENDHTDKRVTYFAATVSGDIVLQQEEVVNAIWMALEEAQERITFPEAKELCSKVIASL</sequence>
<dbReference type="InterPro" id="IPR015797">
    <property type="entry name" value="NUDIX_hydrolase-like_dom_sf"/>
</dbReference>
<evidence type="ECO:0000313" key="5">
    <source>
        <dbReference type="Proteomes" id="UP000722121"/>
    </source>
</evidence>
<accession>A0ABS3ARG1</accession>
<gene>
    <name evidence="4" type="ORF">JYU14_02340</name>
</gene>
<keyword evidence="1 2" id="KW-0378">Hydrolase</keyword>
<dbReference type="PROSITE" id="PS51462">
    <property type="entry name" value="NUDIX"/>
    <property type="match status" value="1"/>
</dbReference>
<evidence type="ECO:0000256" key="1">
    <source>
        <dbReference type="ARBA" id="ARBA00022801"/>
    </source>
</evidence>
<comment type="caution">
    <text evidence="4">The sequence shown here is derived from an EMBL/GenBank/DDBJ whole genome shotgun (WGS) entry which is preliminary data.</text>
</comment>
<organism evidence="4 5">
    <name type="scientific">Simkania negevensis</name>
    <dbReference type="NCBI Taxonomy" id="83561"/>
    <lineage>
        <taxon>Bacteria</taxon>
        <taxon>Pseudomonadati</taxon>
        <taxon>Chlamydiota</taxon>
        <taxon>Chlamydiia</taxon>
        <taxon>Parachlamydiales</taxon>
        <taxon>Simkaniaceae</taxon>
        <taxon>Simkania</taxon>
    </lineage>
</organism>
<feature type="domain" description="Nudix hydrolase" evidence="3">
    <location>
        <begin position="3"/>
        <end position="134"/>
    </location>
</feature>
<dbReference type="PROSITE" id="PS00893">
    <property type="entry name" value="NUDIX_BOX"/>
    <property type="match status" value="1"/>
</dbReference>
<dbReference type="EMBL" id="JAFITR010000037">
    <property type="protein sequence ID" value="MBN4066901.1"/>
    <property type="molecule type" value="Genomic_DNA"/>
</dbReference>
<dbReference type="InterPro" id="IPR000086">
    <property type="entry name" value="NUDIX_hydrolase_dom"/>
</dbReference>
<dbReference type="InterPro" id="IPR020084">
    <property type="entry name" value="NUDIX_hydrolase_CS"/>
</dbReference>
<dbReference type="PRINTS" id="PR00502">
    <property type="entry name" value="NUDIXFAMILY"/>
</dbReference>
<dbReference type="InterPro" id="IPR020476">
    <property type="entry name" value="Nudix_hydrolase"/>
</dbReference>
<reference evidence="4 5" key="1">
    <citation type="submission" date="2021-02" db="EMBL/GenBank/DDBJ databases">
        <title>Activity-based single-cell genomes from oceanic crustal fluid captures similar information to metagenomic and metatranscriptomic surveys with orders of magnitude less sampling.</title>
        <authorList>
            <person name="D'Angelo T.S."/>
            <person name="Orcutt B.N."/>
        </authorList>
    </citation>
    <scope>NUCLEOTIDE SEQUENCE [LARGE SCALE GENOMIC DNA]</scope>
    <source>
        <strain evidence="4">AH-315-G07</strain>
    </source>
</reference>
<dbReference type="SUPFAM" id="SSF55811">
    <property type="entry name" value="Nudix"/>
    <property type="match status" value="1"/>
</dbReference>
<keyword evidence="5" id="KW-1185">Reference proteome</keyword>
<protein>
    <submittedName>
        <fullName evidence="4">NUDIX domain-containing protein</fullName>
    </submittedName>
</protein>
<dbReference type="Gene3D" id="3.90.79.10">
    <property type="entry name" value="Nucleoside Triphosphate Pyrophosphohydrolase"/>
    <property type="match status" value="1"/>
</dbReference>
<name>A0ABS3ARG1_9BACT</name>
<dbReference type="PANTHER" id="PTHR21340:SF0">
    <property type="entry name" value="BIS(5'-NUCLEOSYL)-TETRAPHOSPHATASE [ASYMMETRICAL]"/>
    <property type="match status" value="1"/>
</dbReference>
<dbReference type="Pfam" id="PF00293">
    <property type="entry name" value="NUDIX"/>
    <property type="match status" value="1"/>
</dbReference>